<protein>
    <submittedName>
        <fullName evidence="1">Uncharacterized protein</fullName>
    </submittedName>
</protein>
<sequence length="151" mass="17137">MVKFGDSLISWKSKKQNTISRSSTEAEFKIMASTVSELSWLTGIFKKLGVIIIQPIDMHCDSKAAIQIVTNPIFHERTKHIDIDCHFVKEKLHKGLIKTHHIWTKEQHEDLFTKGLGKAQHYHLLTKLGVKNVFLPFSLRGSIEASDATVS</sequence>
<evidence type="ECO:0000313" key="2">
    <source>
        <dbReference type="Proteomes" id="UP001234989"/>
    </source>
</evidence>
<dbReference type="PANTHER" id="PTHR11439">
    <property type="entry name" value="GAG-POL-RELATED RETROTRANSPOSON"/>
    <property type="match status" value="1"/>
</dbReference>
<accession>A0AAF0UY82</accession>
<organism evidence="1 2">
    <name type="scientific">Solanum verrucosum</name>
    <dbReference type="NCBI Taxonomy" id="315347"/>
    <lineage>
        <taxon>Eukaryota</taxon>
        <taxon>Viridiplantae</taxon>
        <taxon>Streptophyta</taxon>
        <taxon>Embryophyta</taxon>
        <taxon>Tracheophyta</taxon>
        <taxon>Spermatophyta</taxon>
        <taxon>Magnoliopsida</taxon>
        <taxon>eudicotyledons</taxon>
        <taxon>Gunneridae</taxon>
        <taxon>Pentapetalae</taxon>
        <taxon>asterids</taxon>
        <taxon>lamiids</taxon>
        <taxon>Solanales</taxon>
        <taxon>Solanaceae</taxon>
        <taxon>Solanoideae</taxon>
        <taxon>Solaneae</taxon>
        <taxon>Solanum</taxon>
    </lineage>
</organism>
<dbReference type="CDD" id="cd09272">
    <property type="entry name" value="RNase_HI_RT_Ty1"/>
    <property type="match status" value="1"/>
</dbReference>
<gene>
    <name evidence="1" type="ORF">MTR67_048578</name>
</gene>
<evidence type="ECO:0000313" key="1">
    <source>
        <dbReference type="EMBL" id="WMV55193.1"/>
    </source>
</evidence>
<dbReference type="AlphaFoldDB" id="A0AAF0UY82"/>
<dbReference type="EMBL" id="CP133622">
    <property type="protein sequence ID" value="WMV55193.1"/>
    <property type="molecule type" value="Genomic_DNA"/>
</dbReference>
<proteinExistence type="predicted"/>
<dbReference type="Proteomes" id="UP001234989">
    <property type="component" value="Chromosome 11"/>
</dbReference>
<reference evidence="1" key="1">
    <citation type="submission" date="2023-08" db="EMBL/GenBank/DDBJ databases">
        <title>A de novo genome assembly of Solanum verrucosum Schlechtendal, a Mexican diploid species geographically isolated from the other diploid A-genome species in potato relatives.</title>
        <authorList>
            <person name="Hosaka K."/>
        </authorList>
    </citation>
    <scope>NUCLEOTIDE SEQUENCE</scope>
    <source>
        <tissue evidence="1">Young leaves</tissue>
    </source>
</reference>
<dbReference type="PANTHER" id="PTHR11439:SF499">
    <property type="entry name" value="PPC DOMAIN-CONTAINING PROTEIN"/>
    <property type="match status" value="1"/>
</dbReference>
<keyword evidence="2" id="KW-1185">Reference proteome</keyword>
<name>A0AAF0UY82_SOLVR</name>